<proteinExistence type="predicted"/>
<protein>
    <submittedName>
        <fullName evidence="1">Uncharacterized protein</fullName>
    </submittedName>
</protein>
<sequence>MGTGIAWSTGLPVEHYRRQVDDLQARLRPLLHRSSGPPTAVATTAAREQGWVEDDGITTQGSVPGSSVRPTDYASEGDAEIVGAEDAIKDKKDILPNSPGDFQSVGLAPPKVSILSLVSGPWSVGQTIVGGDNTLIGPKAYVAPRYFVTEPQDNPTPSSPRLVLTHTISSPIGIEEISPSSSPPRLDLKTIMLDECISTVFNSLSLKRKAQPNSECSGRQTKLIKGTELQKLPCRTVNTSSTSSRKPQNVRNSLGRGRGTKKGRRGHQDEVSELYDVNVSIDSTLSDGTQSGFALNTSTSEFDECCTQVPNLHDEIYDREDHPNGDNDTLAEENMQVDFTKLTERQKKMFELRLKMNEARKANQTAMVAEKKRMEAPPESKGS</sequence>
<accession>A0ACC0ILZ5</accession>
<name>A0ACC0ILZ5_9ERIC</name>
<dbReference type="EMBL" id="CM045760">
    <property type="protein sequence ID" value="KAI8026972.1"/>
    <property type="molecule type" value="Genomic_DNA"/>
</dbReference>
<gene>
    <name evidence="1" type="ORF">LOK49_LG02G03927</name>
</gene>
<evidence type="ECO:0000313" key="2">
    <source>
        <dbReference type="Proteomes" id="UP001060215"/>
    </source>
</evidence>
<reference evidence="1 2" key="1">
    <citation type="journal article" date="2022" name="Plant J.">
        <title>Chromosome-level genome of Camellia lanceoleosa provides a valuable resource for understanding genome evolution and self-incompatibility.</title>
        <authorList>
            <person name="Gong W."/>
            <person name="Xiao S."/>
            <person name="Wang L."/>
            <person name="Liao Z."/>
            <person name="Chang Y."/>
            <person name="Mo W."/>
            <person name="Hu G."/>
            <person name="Li W."/>
            <person name="Zhao G."/>
            <person name="Zhu H."/>
            <person name="Hu X."/>
            <person name="Ji K."/>
            <person name="Xiang X."/>
            <person name="Song Q."/>
            <person name="Yuan D."/>
            <person name="Jin S."/>
            <person name="Zhang L."/>
        </authorList>
    </citation>
    <scope>NUCLEOTIDE SEQUENCE [LARGE SCALE GENOMIC DNA]</scope>
    <source>
        <strain evidence="1">SQ_2022a</strain>
    </source>
</reference>
<evidence type="ECO:0000313" key="1">
    <source>
        <dbReference type="EMBL" id="KAI8026972.1"/>
    </source>
</evidence>
<organism evidence="1 2">
    <name type="scientific">Camellia lanceoleosa</name>
    <dbReference type="NCBI Taxonomy" id="1840588"/>
    <lineage>
        <taxon>Eukaryota</taxon>
        <taxon>Viridiplantae</taxon>
        <taxon>Streptophyta</taxon>
        <taxon>Embryophyta</taxon>
        <taxon>Tracheophyta</taxon>
        <taxon>Spermatophyta</taxon>
        <taxon>Magnoliopsida</taxon>
        <taxon>eudicotyledons</taxon>
        <taxon>Gunneridae</taxon>
        <taxon>Pentapetalae</taxon>
        <taxon>asterids</taxon>
        <taxon>Ericales</taxon>
        <taxon>Theaceae</taxon>
        <taxon>Camellia</taxon>
    </lineage>
</organism>
<dbReference type="Proteomes" id="UP001060215">
    <property type="component" value="Chromosome 3"/>
</dbReference>
<comment type="caution">
    <text evidence="1">The sequence shown here is derived from an EMBL/GenBank/DDBJ whole genome shotgun (WGS) entry which is preliminary data.</text>
</comment>
<keyword evidence="2" id="KW-1185">Reference proteome</keyword>